<keyword evidence="1" id="KW-0597">Phosphoprotein</keyword>
<keyword evidence="3" id="KW-0472">Membrane</keyword>
<keyword evidence="3" id="KW-0812">Transmembrane</keyword>
<dbReference type="SMART" id="SM00473">
    <property type="entry name" value="PAN_AP"/>
    <property type="match status" value="1"/>
</dbReference>
<feature type="domain" description="Apple" evidence="4">
    <location>
        <begin position="15"/>
        <end position="96"/>
    </location>
</feature>
<evidence type="ECO:0000256" key="2">
    <source>
        <dbReference type="ARBA" id="ARBA00023170"/>
    </source>
</evidence>
<dbReference type="EMBL" id="GEDG01005229">
    <property type="protein sequence ID" value="JAP33219.1"/>
    <property type="molecule type" value="Transcribed_RNA"/>
</dbReference>
<name>A0A0V0IL88_SOLCH</name>
<accession>A0A0V0IL88</accession>
<dbReference type="PANTHER" id="PTHR32444:SF244">
    <property type="entry name" value="RECEPTOR-LIKE SERINE_THREONINE-PROTEIN KINASE"/>
    <property type="match status" value="1"/>
</dbReference>
<dbReference type="AlphaFoldDB" id="A0A0V0IL88"/>
<dbReference type="CDD" id="cd01098">
    <property type="entry name" value="PAN_AP_plant"/>
    <property type="match status" value="1"/>
</dbReference>
<keyword evidence="3" id="KW-1133">Transmembrane helix</keyword>
<keyword evidence="2" id="KW-0675">Receptor</keyword>
<evidence type="ECO:0000256" key="1">
    <source>
        <dbReference type="ARBA" id="ARBA00022553"/>
    </source>
</evidence>
<dbReference type="Pfam" id="PF08276">
    <property type="entry name" value="PAN_2"/>
    <property type="match status" value="1"/>
</dbReference>
<sequence length="164" mass="18439">MDWSEGCILSKPFSCQNKEVFFKFSELKLPNTTKSWVTGTMNLQECREACFKNCSCMAYSNSDVRGQGNGCVLWFHDLLDIRQVPNGGQDLYIRIEASKQAGIHVVNAVLISLITVAVLFGLVLLRYYLSWRKTKVRGISGQVDRTSEGLFDLATMANATDNFH</sequence>
<reference evidence="5" key="1">
    <citation type="submission" date="2015-12" db="EMBL/GenBank/DDBJ databases">
        <title>Gene expression during late stages of embryo sac development: a critical building block for successful pollen-pistil interactions.</title>
        <authorList>
            <person name="Liu Y."/>
            <person name="Joly V."/>
            <person name="Sabar M."/>
            <person name="Matton D.P."/>
        </authorList>
    </citation>
    <scope>NUCLEOTIDE SEQUENCE</scope>
</reference>
<evidence type="ECO:0000256" key="3">
    <source>
        <dbReference type="SAM" id="Phobius"/>
    </source>
</evidence>
<evidence type="ECO:0000259" key="4">
    <source>
        <dbReference type="PROSITE" id="PS50948"/>
    </source>
</evidence>
<dbReference type="FunFam" id="3.50.4.10:FF:000002">
    <property type="entry name" value="G-type lectin S-receptor-like serine/threonine-protein kinase"/>
    <property type="match status" value="1"/>
</dbReference>
<feature type="transmembrane region" description="Helical" evidence="3">
    <location>
        <begin position="108"/>
        <end position="129"/>
    </location>
</feature>
<organism evidence="5">
    <name type="scientific">Solanum chacoense</name>
    <name type="common">Chaco potato</name>
    <dbReference type="NCBI Taxonomy" id="4108"/>
    <lineage>
        <taxon>Eukaryota</taxon>
        <taxon>Viridiplantae</taxon>
        <taxon>Streptophyta</taxon>
        <taxon>Embryophyta</taxon>
        <taxon>Tracheophyta</taxon>
        <taxon>Spermatophyta</taxon>
        <taxon>Magnoliopsida</taxon>
        <taxon>eudicotyledons</taxon>
        <taxon>Gunneridae</taxon>
        <taxon>Pentapetalae</taxon>
        <taxon>asterids</taxon>
        <taxon>lamiids</taxon>
        <taxon>Solanales</taxon>
        <taxon>Solanaceae</taxon>
        <taxon>Solanoideae</taxon>
        <taxon>Solaneae</taxon>
        <taxon>Solanum</taxon>
    </lineage>
</organism>
<dbReference type="InterPro" id="IPR003609">
    <property type="entry name" value="Pan_app"/>
</dbReference>
<proteinExistence type="predicted"/>
<protein>
    <submittedName>
        <fullName evidence="5">Putative ovule protein</fullName>
    </submittedName>
</protein>
<dbReference type="PANTHER" id="PTHR32444">
    <property type="entry name" value="BULB-TYPE LECTIN DOMAIN-CONTAINING PROTEIN"/>
    <property type="match status" value="1"/>
</dbReference>
<dbReference type="Gene3D" id="3.50.4.10">
    <property type="entry name" value="Hepatocyte Growth Factor"/>
    <property type="match status" value="1"/>
</dbReference>
<evidence type="ECO:0000313" key="5">
    <source>
        <dbReference type="EMBL" id="JAP33219.1"/>
    </source>
</evidence>
<dbReference type="PROSITE" id="PS50948">
    <property type="entry name" value="PAN"/>
    <property type="match status" value="1"/>
</dbReference>